<evidence type="ECO:0000256" key="1">
    <source>
        <dbReference type="ARBA" id="ARBA00006082"/>
    </source>
</evidence>
<organism evidence="3 4">
    <name type="scientific">Trachymyrmex cornetzi</name>
    <dbReference type="NCBI Taxonomy" id="471704"/>
    <lineage>
        <taxon>Eukaryota</taxon>
        <taxon>Metazoa</taxon>
        <taxon>Ecdysozoa</taxon>
        <taxon>Arthropoda</taxon>
        <taxon>Hexapoda</taxon>
        <taxon>Insecta</taxon>
        <taxon>Pterygota</taxon>
        <taxon>Neoptera</taxon>
        <taxon>Endopterygota</taxon>
        <taxon>Hymenoptera</taxon>
        <taxon>Apocrita</taxon>
        <taxon>Aculeata</taxon>
        <taxon>Formicoidea</taxon>
        <taxon>Formicidae</taxon>
        <taxon>Myrmicinae</taxon>
        <taxon>Trachymyrmex</taxon>
    </lineage>
</organism>
<dbReference type="GO" id="GO:0005524">
    <property type="term" value="F:ATP binding"/>
    <property type="evidence" value="ECO:0007669"/>
    <property type="project" value="InterPro"/>
</dbReference>
<dbReference type="SUPFAM" id="SSF55874">
    <property type="entry name" value="ATPase domain of HSP90 chaperone/DNA topoisomerase II/histidine kinase"/>
    <property type="match status" value="1"/>
</dbReference>
<reference evidence="3 4" key="1">
    <citation type="submission" date="2015-09" db="EMBL/GenBank/DDBJ databases">
        <title>Trachymyrmex cornetzi WGS genome.</title>
        <authorList>
            <person name="Nygaard S."/>
            <person name="Hu H."/>
            <person name="Boomsma J."/>
            <person name="Zhang G."/>
        </authorList>
    </citation>
    <scope>NUCLEOTIDE SEQUENCE [LARGE SCALE GENOMIC DNA]</scope>
    <source>
        <strain evidence="3">Tcor2-1</strain>
        <tissue evidence="3">Whole body</tissue>
    </source>
</reference>
<dbReference type="Gene3D" id="3.30.1370.100">
    <property type="entry name" value="MutL, C-terminal domain, regulatory subdomain"/>
    <property type="match status" value="1"/>
</dbReference>
<dbReference type="GO" id="GO:0032300">
    <property type="term" value="C:mismatch repair complex"/>
    <property type="evidence" value="ECO:0007669"/>
    <property type="project" value="InterPro"/>
</dbReference>
<dbReference type="SUPFAM" id="SSF118116">
    <property type="entry name" value="DNA mismatch repair protein MutL"/>
    <property type="match status" value="1"/>
</dbReference>
<dbReference type="SMART" id="SM00853">
    <property type="entry name" value="MutL_C"/>
    <property type="match status" value="1"/>
</dbReference>
<evidence type="ECO:0000313" key="3">
    <source>
        <dbReference type="EMBL" id="KYN13849.1"/>
    </source>
</evidence>
<proteinExistence type="inferred from homology"/>
<dbReference type="InterPro" id="IPR038973">
    <property type="entry name" value="MutL/Mlh/Pms-like"/>
</dbReference>
<dbReference type="InterPro" id="IPR014790">
    <property type="entry name" value="MutL_C"/>
</dbReference>
<feature type="non-terminal residue" evidence="3">
    <location>
        <position position="1"/>
    </location>
</feature>
<dbReference type="GO" id="GO:0006298">
    <property type="term" value="P:mismatch repair"/>
    <property type="evidence" value="ECO:0007669"/>
    <property type="project" value="InterPro"/>
</dbReference>
<dbReference type="AlphaFoldDB" id="A0A195DMX1"/>
<protein>
    <submittedName>
        <fullName evidence="3">DNA mismatch repair protein Mlh3</fullName>
    </submittedName>
</protein>
<accession>A0A195DMX1</accession>
<name>A0A195DMX1_9HYME</name>
<dbReference type="InterPro" id="IPR037198">
    <property type="entry name" value="MutL_C_sf"/>
</dbReference>
<dbReference type="GO" id="GO:0140664">
    <property type="term" value="F:ATP-dependent DNA damage sensor activity"/>
    <property type="evidence" value="ECO:0007669"/>
    <property type="project" value="InterPro"/>
</dbReference>
<dbReference type="Gene3D" id="3.30.565.10">
    <property type="entry name" value="Histidine kinase-like ATPase, C-terminal domain"/>
    <property type="match status" value="1"/>
</dbReference>
<dbReference type="InterPro" id="IPR042120">
    <property type="entry name" value="MutL_C_dimsub"/>
</dbReference>
<dbReference type="PANTHER" id="PTHR10073">
    <property type="entry name" value="DNA MISMATCH REPAIR PROTEIN MLH, PMS, MUTL"/>
    <property type="match status" value="1"/>
</dbReference>
<comment type="similarity">
    <text evidence="1">Belongs to the DNA mismatch repair MutL/HexB family.</text>
</comment>
<sequence>VANSLNAHAAAIAIRIHATKREIQVVDNGVGIPKDMLKHIAKYNAEPIGDQQQVCKQLESNNLADIRRLADRLTITSRHQHSEETFMKAFEMGFSFNLKQVEQRPSCGTTVSIYGFHEMPHKKWNTSTICFLIAAIAVTKLEVSFSIRDEERKKVVLRIAKPHNSIEVLRTLVGKDLPLNHVWSIQCGPERNSNYHGYVGLSDKNAIQWIFLNHRPIYCPLILKLIKIVFEEKLNLFSDQKSNARDPYDGNVFILFFLTFSRKEFTRVTENGKIIFYDMQKVLNTVKNCAFQCLAEKATVSAITPYSCKTRLLKQIYLKTEKFVFANDTNRCKNVTPSMMKSKMITLERRKITSTIISTNYFNKQHRGGNIETASCCIDKKNNDVLNSIRYQIDLTSVKCANYENKAIKKMNNDVYKTQGNSMNFDIANNSIKSDRIYRDSNSNNHTINMISPLSEWSNWTYYTNNKKRDTTRNMNIFLENDIRFRQFFERNNNQFDFLPRKLCDLLQHRYVKLTNVKCFNSPSDTIPFAENCQHKQIVVHPCKLKQKLCEFRLSQASLKCIKIINQVNNEFIAAWMMWNKMKILLMIDQHAIHERIRYENLLLSYKVQNENELLSVNLRDPLSMEFSSEMCNLFLRNQILLKKYGISLGSLKENTLLIRTVPQCLVTNNDPYNRDKLLPKICGLLNDVIKNCNTSQTNALPLTIHNAIASEACHGAIKFGDKLTLEECTSLIQLLKNTKFPNRCAHGRPTIIPVIEFSELEKRSTRTPKRCY</sequence>
<dbReference type="InterPro" id="IPR036890">
    <property type="entry name" value="HATPase_C_sf"/>
</dbReference>
<dbReference type="Proteomes" id="UP000078492">
    <property type="component" value="Unassembled WGS sequence"/>
</dbReference>
<evidence type="ECO:0000259" key="2">
    <source>
        <dbReference type="SMART" id="SM00853"/>
    </source>
</evidence>
<dbReference type="Gene3D" id="3.30.1540.20">
    <property type="entry name" value="MutL, C-terminal domain, dimerisation subdomain"/>
    <property type="match status" value="1"/>
</dbReference>
<dbReference type="EMBL" id="KQ980734">
    <property type="protein sequence ID" value="KYN13849.1"/>
    <property type="molecule type" value="Genomic_DNA"/>
</dbReference>
<dbReference type="InterPro" id="IPR042121">
    <property type="entry name" value="MutL_C_regsub"/>
</dbReference>
<keyword evidence="4" id="KW-1185">Reference proteome</keyword>
<dbReference type="Pfam" id="PF08676">
    <property type="entry name" value="MutL_C"/>
    <property type="match status" value="1"/>
</dbReference>
<feature type="domain" description="MutL C-terminal dimerisation" evidence="2">
    <location>
        <begin position="564"/>
        <end position="724"/>
    </location>
</feature>
<dbReference type="GO" id="GO:0016887">
    <property type="term" value="F:ATP hydrolysis activity"/>
    <property type="evidence" value="ECO:0007669"/>
    <property type="project" value="InterPro"/>
</dbReference>
<gene>
    <name evidence="3" type="ORF">ALC57_13923</name>
</gene>
<evidence type="ECO:0000313" key="4">
    <source>
        <dbReference type="Proteomes" id="UP000078492"/>
    </source>
</evidence>
<dbReference type="STRING" id="471704.A0A195DMX1"/>
<dbReference type="PANTHER" id="PTHR10073:SF47">
    <property type="entry name" value="DNA MISMATCH REPAIR PROTEIN MLH3"/>
    <property type="match status" value="1"/>
</dbReference>